<accession>A0A845BIG5</accession>
<dbReference type="Pfam" id="PF00581">
    <property type="entry name" value="Rhodanese"/>
    <property type="match status" value="1"/>
</dbReference>
<dbReference type="InterPro" id="IPR036873">
    <property type="entry name" value="Rhodanese-like_dom_sf"/>
</dbReference>
<dbReference type="SUPFAM" id="SSF52821">
    <property type="entry name" value="Rhodanese/Cell cycle control phosphatase"/>
    <property type="match status" value="1"/>
</dbReference>
<feature type="chain" id="PRO_5032295189" evidence="1">
    <location>
        <begin position="23"/>
        <end position="107"/>
    </location>
</feature>
<dbReference type="Gene3D" id="3.40.250.10">
    <property type="entry name" value="Rhodanese-like domain"/>
    <property type="match status" value="1"/>
</dbReference>
<organism evidence="3 4">
    <name type="scientific">Craterilacuibacter sinensis</name>
    <dbReference type="NCBI Taxonomy" id="2686017"/>
    <lineage>
        <taxon>Bacteria</taxon>
        <taxon>Pseudomonadati</taxon>
        <taxon>Pseudomonadota</taxon>
        <taxon>Betaproteobacteria</taxon>
        <taxon>Neisseriales</taxon>
        <taxon>Neisseriaceae</taxon>
        <taxon>Craterilacuibacter</taxon>
    </lineage>
</organism>
<gene>
    <name evidence="3" type="ORF">GQF02_03240</name>
</gene>
<evidence type="ECO:0000313" key="3">
    <source>
        <dbReference type="EMBL" id="MXR35989.1"/>
    </source>
</evidence>
<dbReference type="SMART" id="SM00450">
    <property type="entry name" value="RHOD"/>
    <property type="match status" value="1"/>
</dbReference>
<dbReference type="PROSITE" id="PS50206">
    <property type="entry name" value="RHODANESE_3"/>
    <property type="match status" value="1"/>
</dbReference>
<proteinExistence type="predicted"/>
<evidence type="ECO:0000259" key="2">
    <source>
        <dbReference type="PROSITE" id="PS50206"/>
    </source>
</evidence>
<evidence type="ECO:0000256" key="1">
    <source>
        <dbReference type="SAM" id="SignalP"/>
    </source>
</evidence>
<dbReference type="PANTHER" id="PTHR45431:SF3">
    <property type="entry name" value="RHODANESE-LIKE DOMAIN-CONTAINING PROTEIN 15, CHLOROPLASTIC"/>
    <property type="match status" value="1"/>
</dbReference>
<dbReference type="InterPro" id="IPR052367">
    <property type="entry name" value="Thiosulfate_ST/Rhodanese-like"/>
</dbReference>
<dbReference type="EMBL" id="WSSB01000002">
    <property type="protein sequence ID" value="MXR35989.1"/>
    <property type="molecule type" value="Genomic_DNA"/>
</dbReference>
<keyword evidence="4" id="KW-1185">Reference proteome</keyword>
<dbReference type="Proteomes" id="UP000467214">
    <property type="component" value="Unassembled WGS sequence"/>
</dbReference>
<dbReference type="InterPro" id="IPR001763">
    <property type="entry name" value="Rhodanese-like_dom"/>
</dbReference>
<sequence length="107" mass="11544">MKHLSSLFTAVCLLLATTLVSASPLLIDVRTPDEFAQEHVQGALNLPLDSIARTIAQSAPDKNAPIALYCRSGRRSAEAEQQLRALGYTEVRNLGGVAEARKLFAQP</sequence>
<comment type="caution">
    <text evidence="3">The sequence shown here is derived from an EMBL/GenBank/DDBJ whole genome shotgun (WGS) entry which is preliminary data.</text>
</comment>
<dbReference type="PANTHER" id="PTHR45431">
    <property type="entry name" value="RHODANESE-LIKE DOMAIN-CONTAINING PROTEIN 15, CHLOROPLASTIC"/>
    <property type="match status" value="1"/>
</dbReference>
<dbReference type="RefSeq" id="WP_124735003.1">
    <property type="nucleotide sequence ID" value="NZ_WSSB01000002.1"/>
</dbReference>
<feature type="domain" description="Rhodanese" evidence="2">
    <location>
        <begin position="20"/>
        <end position="105"/>
    </location>
</feature>
<keyword evidence="1" id="KW-0732">Signal</keyword>
<evidence type="ECO:0000313" key="4">
    <source>
        <dbReference type="Proteomes" id="UP000467214"/>
    </source>
</evidence>
<name>A0A845BIG5_9NEIS</name>
<dbReference type="AlphaFoldDB" id="A0A845BIG5"/>
<protein>
    <submittedName>
        <fullName evidence="3">Rhodanese-like domain-containing protein</fullName>
    </submittedName>
</protein>
<reference evidence="3 4" key="1">
    <citation type="submission" date="2019-12" db="EMBL/GenBank/DDBJ databases">
        <title>Neisseriaceae gen. nov. sp. Genome sequencing and assembly.</title>
        <authorList>
            <person name="Liu Z."/>
            <person name="Li A."/>
        </authorList>
    </citation>
    <scope>NUCLEOTIDE SEQUENCE [LARGE SCALE GENOMIC DNA]</scope>
    <source>
        <strain evidence="3 4">B2N2-7</strain>
    </source>
</reference>
<dbReference type="CDD" id="cd00158">
    <property type="entry name" value="RHOD"/>
    <property type="match status" value="1"/>
</dbReference>
<feature type="signal peptide" evidence="1">
    <location>
        <begin position="1"/>
        <end position="22"/>
    </location>
</feature>